<dbReference type="STRING" id="1035195.HMPREF9997_02513"/>
<organism evidence="1 2">
    <name type="scientific">Corynebacterium durum F0235</name>
    <dbReference type="NCBI Taxonomy" id="1035195"/>
    <lineage>
        <taxon>Bacteria</taxon>
        <taxon>Bacillati</taxon>
        <taxon>Actinomycetota</taxon>
        <taxon>Actinomycetes</taxon>
        <taxon>Mycobacteriales</taxon>
        <taxon>Corynebacteriaceae</taxon>
        <taxon>Corynebacterium</taxon>
    </lineage>
</organism>
<evidence type="ECO:0000313" key="1">
    <source>
        <dbReference type="EMBL" id="EKX88149.1"/>
    </source>
</evidence>
<name>L1MAX0_9CORY</name>
<keyword evidence="2" id="KW-1185">Reference proteome</keyword>
<gene>
    <name evidence="1" type="ORF">HMPREF9997_02513</name>
</gene>
<dbReference type="RefSeq" id="WP_006062317.1">
    <property type="nucleotide sequence ID" value="NZ_KB290824.1"/>
</dbReference>
<accession>L1MAX0</accession>
<sequence>MRVLALRCGCPTFDLPKPCKVFDLPAIPTRRDLAPLDDPIRTTLPHDPTPSLDEIAAMPDVAHLGAPTLAPQQPDEPLRIVVVGTDAALSAVLTRLMRIDALWAQIGFIPTAPSTAAENWGLPGDTSLALKLAIEGAVHPVPLIRDDSGTAVAGSATITPFEGRDFVGEVIVDDHVLLSGNNELGARLVPMLDAPGIAAVRYKRGWFGRVGADMSSLSTGRAVQAGGVKLKASVDGVDRPRPVDKVTFYRHLRDLQVVRG</sequence>
<proteinExistence type="predicted"/>
<evidence type="ECO:0000313" key="2">
    <source>
        <dbReference type="Proteomes" id="UP000010445"/>
    </source>
</evidence>
<dbReference type="AlphaFoldDB" id="L1MAX0"/>
<dbReference type="PATRIC" id="fig|1035195.3.peg.2245"/>
<dbReference type="Proteomes" id="UP000010445">
    <property type="component" value="Unassembled WGS sequence"/>
</dbReference>
<dbReference type="HOGENOM" id="CLU_087221_0_0_11"/>
<reference evidence="1 2" key="1">
    <citation type="submission" date="2012-05" db="EMBL/GenBank/DDBJ databases">
        <authorList>
            <person name="Weinstock G."/>
            <person name="Sodergren E."/>
            <person name="Lobos E.A."/>
            <person name="Fulton L."/>
            <person name="Fulton R."/>
            <person name="Courtney L."/>
            <person name="Fronick C."/>
            <person name="O'Laughlin M."/>
            <person name="Godfrey J."/>
            <person name="Wilson R.M."/>
            <person name="Miner T."/>
            <person name="Farmer C."/>
            <person name="Delehaunty K."/>
            <person name="Cordes M."/>
            <person name="Minx P."/>
            <person name="Tomlinson C."/>
            <person name="Chen J."/>
            <person name="Wollam A."/>
            <person name="Pepin K.H."/>
            <person name="Bhonagiri V."/>
            <person name="Zhang X."/>
            <person name="Suruliraj S."/>
            <person name="Warren W."/>
            <person name="Mitreva M."/>
            <person name="Mardis E.R."/>
            <person name="Wilson R.K."/>
        </authorList>
    </citation>
    <scope>NUCLEOTIDE SEQUENCE [LARGE SCALE GENOMIC DNA]</scope>
    <source>
        <strain evidence="1 2">F0235</strain>
    </source>
</reference>
<evidence type="ECO:0008006" key="3">
    <source>
        <dbReference type="Google" id="ProtNLM"/>
    </source>
</evidence>
<comment type="caution">
    <text evidence="1">The sequence shown here is derived from an EMBL/GenBank/DDBJ whole genome shotgun (WGS) entry which is preliminary data.</text>
</comment>
<dbReference type="EMBL" id="AMEM01000040">
    <property type="protein sequence ID" value="EKX88149.1"/>
    <property type="molecule type" value="Genomic_DNA"/>
</dbReference>
<protein>
    <recommendedName>
        <fullName evidence="3">DAGKc domain-containing protein</fullName>
    </recommendedName>
</protein>
<dbReference type="eggNOG" id="COG1597">
    <property type="taxonomic scope" value="Bacteria"/>
</dbReference>